<feature type="compositionally biased region" description="Basic and acidic residues" evidence="1">
    <location>
        <begin position="75"/>
        <end position="86"/>
    </location>
</feature>
<dbReference type="InterPro" id="IPR024999">
    <property type="entry name" value="DUF3905"/>
</dbReference>
<proteinExistence type="predicted"/>
<reference evidence="2 3" key="1">
    <citation type="submission" date="2021-06" db="EMBL/GenBank/DDBJ databases">
        <title>Bacillus sp. RD4P76, an endophyte from a halophyte.</title>
        <authorList>
            <person name="Sun J.-Q."/>
        </authorList>
    </citation>
    <scope>NUCLEOTIDE SEQUENCE [LARGE SCALE GENOMIC DNA]</scope>
    <source>
        <strain evidence="2 3">CGMCC 1.15917</strain>
    </source>
</reference>
<name>A0ABS6JMI6_9BACI</name>
<comment type="caution">
    <text evidence="2">The sequence shown here is derived from an EMBL/GenBank/DDBJ whole genome shotgun (WGS) entry which is preliminary data.</text>
</comment>
<feature type="region of interest" description="Disordered" evidence="1">
    <location>
        <begin position="1"/>
        <end position="25"/>
    </location>
</feature>
<keyword evidence="3" id="KW-1185">Reference proteome</keyword>
<evidence type="ECO:0000313" key="3">
    <source>
        <dbReference type="Proteomes" id="UP000784880"/>
    </source>
</evidence>
<evidence type="ECO:0000313" key="2">
    <source>
        <dbReference type="EMBL" id="MBU9714570.1"/>
    </source>
</evidence>
<organism evidence="2 3">
    <name type="scientific">Evansella tamaricis</name>
    <dbReference type="NCBI Taxonomy" id="2069301"/>
    <lineage>
        <taxon>Bacteria</taxon>
        <taxon>Bacillati</taxon>
        <taxon>Bacillota</taxon>
        <taxon>Bacilli</taxon>
        <taxon>Bacillales</taxon>
        <taxon>Bacillaceae</taxon>
        <taxon>Evansella</taxon>
    </lineage>
</organism>
<evidence type="ECO:0000256" key="1">
    <source>
        <dbReference type="SAM" id="MobiDB-lite"/>
    </source>
</evidence>
<dbReference type="EMBL" id="JAHQCS010000178">
    <property type="protein sequence ID" value="MBU9714570.1"/>
    <property type="molecule type" value="Genomic_DNA"/>
</dbReference>
<feature type="region of interest" description="Disordered" evidence="1">
    <location>
        <begin position="57"/>
        <end position="86"/>
    </location>
</feature>
<accession>A0ABS6JMI6</accession>
<dbReference type="Proteomes" id="UP000784880">
    <property type="component" value="Unassembled WGS sequence"/>
</dbReference>
<feature type="compositionally biased region" description="Basic and acidic residues" evidence="1">
    <location>
        <begin position="1"/>
        <end position="20"/>
    </location>
</feature>
<dbReference type="Pfam" id="PF13045">
    <property type="entry name" value="DUF3905"/>
    <property type="match status" value="1"/>
</dbReference>
<dbReference type="RefSeq" id="WP_217069234.1">
    <property type="nucleotide sequence ID" value="NZ_JAHQCS010000178.1"/>
</dbReference>
<protein>
    <submittedName>
        <fullName evidence="2">DUF3905 domain-containing protein</fullName>
    </submittedName>
</protein>
<gene>
    <name evidence="2" type="ORF">KS419_22765</name>
</gene>
<sequence>MKKKREFEPNPETPLDHWDENVDPAMMSGDHWVEEEEAPLVENNRKNDGTKLKLETHNKYRGLPNERFMHPTHQVGEKQWNDDETR</sequence>